<dbReference type="Pfam" id="PF01979">
    <property type="entry name" value="Amidohydro_1"/>
    <property type="match status" value="1"/>
</dbReference>
<reference evidence="11 12" key="1">
    <citation type="submission" date="2020-01" db="EMBL/GenBank/DDBJ databases">
        <authorList>
            <person name="Gupta K D."/>
        </authorList>
    </citation>
    <scope>NUCLEOTIDE SEQUENCE [LARGE SCALE GENOMIC DNA]</scope>
</reference>
<dbReference type="InterPro" id="IPR017593">
    <property type="entry name" value="Allantoinase"/>
</dbReference>
<evidence type="ECO:0000256" key="8">
    <source>
        <dbReference type="ARBA" id="ARBA00022801"/>
    </source>
</evidence>
<comment type="catalytic activity">
    <reaction evidence="1">
        <text>(S)-allantoin + H2O = allantoate + H(+)</text>
        <dbReference type="Rhea" id="RHEA:17029"/>
        <dbReference type="ChEBI" id="CHEBI:15377"/>
        <dbReference type="ChEBI" id="CHEBI:15378"/>
        <dbReference type="ChEBI" id="CHEBI:15678"/>
        <dbReference type="ChEBI" id="CHEBI:17536"/>
        <dbReference type="EC" id="3.5.2.5"/>
    </reaction>
</comment>
<comment type="cofactor">
    <cofactor evidence="2">
        <name>Zn(2+)</name>
        <dbReference type="ChEBI" id="CHEBI:29105"/>
    </cofactor>
</comment>
<dbReference type="EMBL" id="CACVBS010000034">
    <property type="protein sequence ID" value="CAA7261602.1"/>
    <property type="molecule type" value="Genomic_DNA"/>
</dbReference>
<dbReference type="EC" id="3.5.2.5" evidence="6"/>
<dbReference type="InterPro" id="IPR011059">
    <property type="entry name" value="Metal-dep_hydrolase_composite"/>
</dbReference>
<dbReference type="OrthoDB" id="1924787at2759"/>
<dbReference type="GO" id="GO:0008270">
    <property type="term" value="F:zinc ion binding"/>
    <property type="evidence" value="ECO:0007669"/>
    <property type="project" value="InterPro"/>
</dbReference>
<evidence type="ECO:0000259" key="10">
    <source>
        <dbReference type="Pfam" id="PF01979"/>
    </source>
</evidence>
<evidence type="ECO:0000256" key="3">
    <source>
        <dbReference type="ARBA" id="ARBA00004968"/>
    </source>
</evidence>
<comment type="subunit">
    <text evidence="5">Homotetramer.</text>
</comment>
<evidence type="ECO:0000256" key="2">
    <source>
        <dbReference type="ARBA" id="ARBA00001947"/>
    </source>
</evidence>
<dbReference type="PANTHER" id="PTHR43668">
    <property type="entry name" value="ALLANTOINASE"/>
    <property type="match status" value="1"/>
</dbReference>
<name>A0A8S0WNI5_CYCAE</name>
<evidence type="ECO:0000313" key="12">
    <source>
        <dbReference type="Proteomes" id="UP000467700"/>
    </source>
</evidence>
<evidence type="ECO:0000313" key="11">
    <source>
        <dbReference type="EMBL" id="CAA7261602.1"/>
    </source>
</evidence>
<evidence type="ECO:0000256" key="7">
    <source>
        <dbReference type="ARBA" id="ARBA00022723"/>
    </source>
</evidence>
<dbReference type="GO" id="GO:0004038">
    <property type="term" value="F:allantoinase activity"/>
    <property type="evidence" value="ECO:0007669"/>
    <property type="project" value="UniProtKB-EC"/>
</dbReference>
<comment type="pathway">
    <text evidence="3">Nitrogen metabolism; (S)-allantoin degradation; allantoate from (S)-allantoin: step 1/1.</text>
</comment>
<keyword evidence="7" id="KW-0479">Metal-binding</keyword>
<keyword evidence="8" id="KW-0378">Hydrolase</keyword>
<feature type="domain" description="Amidohydrolase-related" evidence="10">
    <location>
        <begin position="63"/>
        <end position="439"/>
    </location>
</feature>
<dbReference type="SUPFAM" id="SSF51338">
    <property type="entry name" value="Composite domain of metallo-dependent hydrolases"/>
    <property type="match status" value="1"/>
</dbReference>
<comment type="similarity">
    <text evidence="4">Belongs to the metallo-dependent hydrolases superfamily. Allantoinase family.</text>
</comment>
<dbReference type="GO" id="GO:0005737">
    <property type="term" value="C:cytoplasm"/>
    <property type="evidence" value="ECO:0007669"/>
    <property type="project" value="TreeGrafter"/>
</dbReference>
<evidence type="ECO:0000256" key="5">
    <source>
        <dbReference type="ARBA" id="ARBA00011881"/>
    </source>
</evidence>
<dbReference type="InterPro" id="IPR002195">
    <property type="entry name" value="Dihydroorotase_CS"/>
</dbReference>
<evidence type="ECO:0000256" key="9">
    <source>
        <dbReference type="ARBA" id="ARBA00022833"/>
    </source>
</evidence>
<keyword evidence="9" id="KW-0862">Zinc</keyword>
<dbReference type="Proteomes" id="UP000467700">
    <property type="component" value="Unassembled WGS sequence"/>
</dbReference>
<dbReference type="GO" id="GO:0050897">
    <property type="term" value="F:cobalt ion binding"/>
    <property type="evidence" value="ECO:0007669"/>
    <property type="project" value="InterPro"/>
</dbReference>
<sequence length="458" mass="50218">MVEFIVCSGRKILLPGDTSPSPATIVVHLSTGKIIDIREGQASCDELGLNRRAVEWIEAGDLVVLPGLVDAHVHLNEPGRTDWEGFWTGTRAAASGGITTVVDMPLNSLPPTTTVLNLEAKKQVAMGQLHTDVAFWGGIIPGNQDHILPLVEAGVRGFKCFLIESGVDEFPCIEEPDLHKAMKKLEEVSGVLLFHAELADDMERYEKPDPREYSTFLASRPQDLETKAISLIIKLQRLYPAVRCHIVHLSAASGLPLIRQAKVDGLPLTVETCFHYLCLSAEDVPAGHTEFKCCPPVREASNRDKLWEALIDGTIDCVVSDHSPCIAELKRLDDGDIMAAWGGISTLGLGLSLLWTEGSKRGVPLGDIIDWTSKKTAEHVGFESSKGKLQVGYDGDFVLWDESAHYKVTKEALQFKNKLSPYEGMTLQGQVEKTYLRGVKVFDRVEGFQGLPSTGRLL</sequence>
<dbReference type="SUPFAM" id="SSF51556">
    <property type="entry name" value="Metallo-dependent hydrolases"/>
    <property type="match status" value="1"/>
</dbReference>
<dbReference type="NCBIfam" id="TIGR03178">
    <property type="entry name" value="allantoinase"/>
    <property type="match status" value="1"/>
</dbReference>
<accession>A0A8S0WNI5</accession>
<dbReference type="InterPro" id="IPR050138">
    <property type="entry name" value="DHOase/Allantoinase_Hydrolase"/>
</dbReference>
<dbReference type="PROSITE" id="PS00482">
    <property type="entry name" value="DIHYDROOROTASE_1"/>
    <property type="match status" value="1"/>
</dbReference>
<dbReference type="PANTHER" id="PTHR43668:SF2">
    <property type="entry name" value="ALLANTOINASE"/>
    <property type="match status" value="1"/>
</dbReference>
<evidence type="ECO:0000256" key="4">
    <source>
        <dbReference type="ARBA" id="ARBA00010368"/>
    </source>
</evidence>
<gene>
    <name evidence="11" type="ORF">AAE3_LOCUS4027</name>
</gene>
<dbReference type="GO" id="GO:0000256">
    <property type="term" value="P:allantoin catabolic process"/>
    <property type="evidence" value="ECO:0007669"/>
    <property type="project" value="InterPro"/>
</dbReference>
<proteinExistence type="inferred from homology"/>
<dbReference type="FunFam" id="3.20.20.140:FF:000032">
    <property type="entry name" value="Allantoinase Dal1"/>
    <property type="match status" value="1"/>
</dbReference>
<protein>
    <recommendedName>
        <fullName evidence="6">allantoinase</fullName>
        <ecNumber evidence="6">3.5.2.5</ecNumber>
    </recommendedName>
</protein>
<dbReference type="InterPro" id="IPR032466">
    <property type="entry name" value="Metal_Hydrolase"/>
</dbReference>
<dbReference type="Gene3D" id="3.20.20.140">
    <property type="entry name" value="Metal-dependent hydrolases"/>
    <property type="match status" value="1"/>
</dbReference>
<organism evidence="11 12">
    <name type="scientific">Cyclocybe aegerita</name>
    <name type="common">Black poplar mushroom</name>
    <name type="synonym">Agrocybe aegerita</name>
    <dbReference type="NCBI Taxonomy" id="1973307"/>
    <lineage>
        <taxon>Eukaryota</taxon>
        <taxon>Fungi</taxon>
        <taxon>Dikarya</taxon>
        <taxon>Basidiomycota</taxon>
        <taxon>Agaricomycotina</taxon>
        <taxon>Agaricomycetes</taxon>
        <taxon>Agaricomycetidae</taxon>
        <taxon>Agaricales</taxon>
        <taxon>Agaricineae</taxon>
        <taxon>Bolbitiaceae</taxon>
        <taxon>Cyclocybe</taxon>
    </lineage>
</organism>
<dbReference type="AlphaFoldDB" id="A0A8S0WNI5"/>
<dbReference type="GO" id="GO:0006145">
    <property type="term" value="P:purine nucleobase catabolic process"/>
    <property type="evidence" value="ECO:0007669"/>
    <property type="project" value="TreeGrafter"/>
</dbReference>
<evidence type="ECO:0000256" key="6">
    <source>
        <dbReference type="ARBA" id="ARBA00012863"/>
    </source>
</evidence>
<dbReference type="InterPro" id="IPR006680">
    <property type="entry name" value="Amidohydro-rel"/>
</dbReference>
<keyword evidence="12" id="KW-1185">Reference proteome</keyword>
<comment type="caution">
    <text evidence="11">The sequence shown here is derived from an EMBL/GenBank/DDBJ whole genome shotgun (WGS) entry which is preliminary data.</text>
</comment>
<evidence type="ECO:0000256" key="1">
    <source>
        <dbReference type="ARBA" id="ARBA00001756"/>
    </source>
</evidence>